<sequence>MDITLELYTRHHERQKEKGGHQEKKPPVTGSNPFRPPQYSSSKEPHYKKSKKEKNFPVSRDKPHSYLLNKHKKSIGYEKEGRITEVLCTYCGVKQPTEKCFKRPQNRPGSSRGFPSKRERS</sequence>
<gene>
    <name evidence="2" type="ORF">O181_036057</name>
</gene>
<feature type="region of interest" description="Disordered" evidence="1">
    <location>
        <begin position="99"/>
        <end position="121"/>
    </location>
</feature>
<comment type="caution">
    <text evidence="2">The sequence shown here is derived from an EMBL/GenBank/DDBJ whole genome shotgun (WGS) entry which is preliminary data.</text>
</comment>
<dbReference type="OrthoDB" id="5552562at2759"/>
<protein>
    <submittedName>
        <fullName evidence="2">Uncharacterized protein</fullName>
    </submittedName>
</protein>
<evidence type="ECO:0000313" key="2">
    <source>
        <dbReference type="EMBL" id="MBW0496342.1"/>
    </source>
</evidence>
<name>A0A9Q3D6E0_9BASI</name>
<feature type="region of interest" description="Disordered" evidence="1">
    <location>
        <begin position="1"/>
        <end position="75"/>
    </location>
</feature>
<keyword evidence="3" id="KW-1185">Reference proteome</keyword>
<dbReference type="EMBL" id="AVOT02013570">
    <property type="protein sequence ID" value="MBW0496342.1"/>
    <property type="molecule type" value="Genomic_DNA"/>
</dbReference>
<proteinExistence type="predicted"/>
<dbReference type="AlphaFoldDB" id="A0A9Q3D6E0"/>
<dbReference type="Proteomes" id="UP000765509">
    <property type="component" value="Unassembled WGS sequence"/>
</dbReference>
<reference evidence="2" key="1">
    <citation type="submission" date="2021-03" db="EMBL/GenBank/DDBJ databases">
        <title>Draft genome sequence of rust myrtle Austropuccinia psidii MF-1, a brazilian biotype.</title>
        <authorList>
            <person name="Quecine M.C."/>
            <person name="Pachon D.M.R."/>
            <person name="Bonatelli M.L."/>
            <person name="Correr F.H."/>
            <person name="Franceschini L.M."/>
            <person name="Leite T.F."/>
            <person name="Margarido G.R.A."/>
            <person name="Almeida C.A."/>
            <person name="Ferrarezi J.A."/>
            <person name="Labate C.A."/>
        </authorList>
    </citation>
    <scope>NUCLEOTIDE SEQUENCE</scope>
    <source>
        <strain evidence="2">MF-1</strain>
    </source>
</reference>
<evidence type="ECO:0000256" key="1">
    <source>
        <dbReference type="SAM" id="MobiDB-lite"/>
    </source>
</evidence>
<organism evidence="2 3">
    <name type="scientific">Austropuccinia psidii MF-1</name>
    <dbReference type="NCBI Taxonomy" id="1389203"/>
    <lineage>
        <taxon>Eukaryota</taxon>
        <taxon>Fungi</taxon>
        <taxon>Dikarya</taxon>
        <taxon>Basidiomycota</taxon>
        <taxon>Pucciniomycotina</taxon>
        <taxon>Pucciniomycetes</taxon>
        <taxon>Pucciniales</taxon>
        <taxon>Sphaerophragmiaceae</taxon>
        <taxon>Austropuccinia</taxon>
    </lineage>
</organism>
<feature type="compositionally biased region" description="Basic and acidic residues" evidence="1">
    <location>
        <begin position="43"/>
        <end position="64"/>
    </location>
</feature>
<evidence type="ECO:0000313" key="3">
    <source>
        <dbReference type="Proteomes" id="UP000765509"/>
    </source>
</evidence>
<accession>A0A9Q3D6E0</accession>
<feature type="compositionally biased region" description="Basic and acidic residues" evidence="1">
    <location>
        <begin position="8"/>
        <end position="26"/>
    </location>
</feature>